<evidence type="ECO:0000256" key="2">
    <source>
        <dbReference type="SAM" id="SignalP"/>
    </source>
</evidence>
<organism evidence="4 5">
    <name type="scientific">Plectus sambesii</name>
    <dbReference type="NCBI Taxonomy" id="2011161"/>
    <lineage>
        <taxon>Eukaryota</taxon>
        <taxon>Metazoa</taxon>
        <taxon>Ecdysozoa</taxon>
        <taxon>Nematoda</taxon>
        <taxon>Chromadorea</taxon>
        <taxon>Plectida</taxon>
        <taxon>Plectina</taxon>
        <taxon>Plectoidea</taxon>
        <taxon>Plectidae</taxon>
        <taxon>Plectus</taxon>
    </lineage>
</organism>
<dbReference type="Pfam" id="PF03351">
    <property type="entry name" value="DOMON"/>
    <property type="match status" value="2"/>
</dbReference>
<evidence type="ECO:0000256" key="1">
    <source>
        <dbReference type="SAM" id="Phobius"/>
    </source>
</evidence>
<proteinExistence type="predicted"/>
<feature type="domain" description="DOMON" evidence="3">
    <location>
        <begin position="219"/>
        <end position="336"/>
    </location>
</feature>
<feature type="chain" id="PRO_5037332467" evidence="2">
    <location>
        <begin position="21"/>
        <end position="424"/>
    </location>
</feature>
<keyword evidence="4" id="KW-1185">Reference proteome</keyword>
<keyword evidence="2" id="KW-0732">Signal</keyword>
<dbReference type="CDD" id="cd09631">
    <property type="entry name" value="DOMON_DOH"/>
    <property type="match status" value="2"/>
</dbReference>
<evidence type="ECO:0000313" key="5">
    <source>
        <dbReference type="WBParaSite" id="PSAMB.scaffold512size48568.g6448.t1"/>
    </source>
</evidence>
<feature type="domain" description="DOMON" evidence="3">
    <location>
        <begin position="27"/>
        <end position="146"/>
    </location>
</feature>
<keyword evidence="1" id="KW-1133">Transmembrane helix</keyword>
<dbReference type="InterPro" id="IPR045266">
    <property type="entry name" value="DOH_DOMON"/>
</dbReference>
<name>A0A914WU09_9BILA</name>
<accession>A0A914WU09</accession>
<dbReference type="PROSITE" id="PS50836">
    <property type="entry name" value="DOMON"/>
    <property type="match status" value="2"/>
</dbReference>
<protein>
    <submittedName>
        <fullName evidence="5">DOMON domain-containing protein</fullName>
    </submittedName>
</protein>
<dbReference type="SMART" id="SM00664">
    <property type="entry name" value="DoH"/>
    <property type="match status" value="2"/>
</dbReference>
<evidence type="ECO:0000259" key="3">
    <source>
        <dbReference type="PROSITE" id="PS50836"/>
    </source>
</evidence>
<dbReference type="Proteomes" id="UP000887566">
    <property type="component" value="Unplaced"/>
</dbReference>
<dbReference type="AlphaFoldDB" id="A0A914WU09"/>
<feature type="signal peptide" evidence="2">
    <location>
        <begin position="1"/>
        <end position="20"/>
    </location>
</feature>
<dbReference type="InterPro" id="IPR005018">
    <property type="entry name" value="DOMON_domain"/>
</dbReference>
<dbReference type="PANTHER" id="PTHR36516">
    <property type="entry name" value="PROTEIN CBG04168-RELATED"/>
    <property type="match status" value="1"/>
</dbReference>
<sequence>MLPVLSLLVVIATSATTSEASCSFQRDGYEVSWTVGTDQRVHFQLNATAPANQSNWWTAIAFGEGHNTGLDIIMVIVENNQARLMDRKSVSYGGSVPTQWQHTTKESIRLENGRVYASFYRALVTNILDDNPLGNCMPWAFPFSGGVTLGDGKIVQHFQIPERRHICNIATRCLASPGETSPIASLDDKELQKIEDEKEIISTNQQVQTTLEQCSFQKNDYNLRWWEEGGQVVFDLRTKAPKDAQNWWTAVGFGNGHIAGLDVLMAMVENGTIRVFDRKSVSYAGSVLDEQQDVTVYNTSLRDGTLQVLFSRPLITDDPQDNPIDQCAIWAFPYSGGTNAGNWKVVMHNEVPERRRICDVALNCKRSPTDNSILPLLTVRQRFSNNLSPISAPLNGAISLQHRSIPFSSCLIASLVYIGYFLFF</sequence>
<feature type="transmembrane region" description="Helical" evidence="1">
    <location>
        <begin position="405"/>
        <end position="423"/>
    </location>
</feature>
<dbReference type="WBParaSite" id="PSAMB.scaffold512size48568.g6448.t1">
    <property type="protein sequence ID" value="PSAMB.scaffold512size48568.g6448.t1"/>
    <property type="gene ID" value="PSAMB.scaffold512size48568.g6448"/>
</dbReference>
<keyword evidence="1" id="KW-0812">Transmembrane</keyword>
<evidence type="ECO:0000313" key="4">
    <source>
        <dbReference type="Proteomes" id="UP000887566"/>
    </source>
</evidence>
<reference evidence="5" key="1">
    <citation type="submission" date="2022-11" db="UniProtKB">
        <authorList>
            <consortium name="WormBaseParasite"/>
        </authorList>
    </citation>
    <scope>IDENTIFICATION</scope>
</reference>
<keyword evidence="1" id="KW-0472">Membrane</keyword>